<evidence type="ECO:0000256" key="1">
    <source>
        <dbReference type="ARBA" id="ARBA00004370"/>
    </source>
</evidence>
<dbReference type="EMBL" id="NJBN01000003">
    <property type="protein sequence ID" value="TKJ41229.1"/>
    <property type="molecule type" value="Genomic_DNA"/>
</dbReference>
<reference evidence="6 7" key="1">
    <citation type="submission" date="2017-06" db="EMBL/GenBank/DDBJ databases">
        <title>Novel microbial phyla capable of carbon fixation and sulfur reduction in deep-sea sediments.</title>
        <authorList>
            <person name="Huang J."/>
            <person name="Baker B."/>
            <person name="Wang Y."/>
        </authorList>
    </citation>
    <scope>NUCLEOTIDE SEQUENCE [LARGE SCALE GENOMIC DNA]</scope>
    <source>
        <strain evidence="6">B3_LCP</strain>
    </source>
</reference>
<organism evidence="6 7">
    <name type="scientific">candidate division LCP-89 bacterium B3_LCP</name>
    <dbReference type="NCBI Taxonomy" id="2012998"/>
    <lineage>
        <taxon>Bacteria</taxon>
        <taxon>Pseudomonadati</taxon>
        <taxon>Bacteria division LCP-89</taxon>
    </lineage>
</organism>
<name>A0A532V266_UNCL8</name>
<proteinExistence type="predicted"/>
<protein>
    <recommendedName>
        <fullName evidence="5">POTRA domain-containing protein</fullName>
    </recommendedName>
</protein>
<keyword evidence="3" id="KW-0812">Transmembrane</keyword>
<accession>A0A532V266</accession>
<feature type="domain" description="POTRA" evidence="5">
    <location>
        <begin position="189"/>
        <end position="262"/>
    </location>
</feature>
<dbReference type="InterPro" id="IPR010827">
    <property type="entry name" value="BamA/TamA_POTRA"/>
</dbReference>
<gene>
    <name evidence="6" type="ORF">CEE37_06070</name>
</gene>
<dbReference type="PANTHER" id="PTHR12815">
    <property type="entry name" value="SORTING AND ASSEMBLY MACHINERY SAMM50 PROTEIN FAMILY MEMBER"/>
    <property type="match status" value="1"/>
</dbReference>
<evidence type="ECO:0000313" key="6">
    <source>
        <dbReference type="EMBL" id="TKJ41229.1"/>
    </source>
</evidence>
<dbReference type="Pfam" id="PF07244">
    <property type="entry name" value="POTRA"/>
    <property type="match status" value="1"/>
</dbReference>
<dbReference type="Pfam" id="PF01103">
    <property type="entry name" value="Omp85"/>
    <property type="match status" value="1"/>
</dbReference>
<evidence type="ECO:0000256" key="2">
    <source>
        <dbReference type="ARBA" id="ARBA00022452"/>
    </source>
</evidence>
<keyword evidence="4" id="KW-0472">Membrane</keyword>
<evidence type="ECO:0000259" key="5">
    <source>
        <dbReference type="PROSITE" id="PS51779"/>
    </source>
</evidence>
<dbReference type="PROSITE" id="PS51779">
    <property type="entry name" value="POTRA"/>
    <property type="match status" value="1"/>
</dbReference>
<dbReference type="Gene3D" id="3.10.20.310">
    <property type="entry name" value="membrane protein fhac"/>
    <property type="match status" value="2"/>
</dbReference>
<dbReference type="InterPro" id="IPR034746">
    <property type="entry name" value="POTRA"/>
</dbReference>
<dbReference type="GO" id="GO:0019867">
    <property type="term" value="C:outer membrane"/>
    <property type="evidence" value="ECO:0007669"/>
    <property type="project" value="InterPro"/>
</dbReference>
<dbReference type="PANTHER" id="PTHR12815:SF18">
    <property type="entry name" value="SORTING AND ASSEMBLY MACHINERY COMPONENT 50 HOMOLOG"/>
    <property type="match status" value="1"/>
</dbReference>
<dbReference type="Proteomes" id="UP000319619">
    <property type="component" value="Unassembled WGS sequence"/>
</dbReference>
<dbReference type="InterPro" id="IPR039910">
    <property type="entry name" value="D15-like"/>
</dbReference>
<keyword evidence="2" id="KW-1134">Transmembrane beta strand</keyword>
<sequence>MYSIRHKLFYTVFCLFALGYWQVSFCAEPLLRSVSIYGNREFSQRKIIAWSGLKIDKPFPSGSEETAAKNILSKFALEGFYFSRIDSVIQNWSADSTKIDLDFYLTEGHRLILKSLQINGDTMRTGEEAPLQSRPGSPLFGIMLQADLQDILDAKQETGYPFARLIVKELQLSDDSLDVITRMTSGPIALLESVRVLGVTSTKPNAIAREARIVSGEPYNPNRLEKARQRIRKLPFVEEVSQPALIPLGSDRYDVMFQVQEAHSNSFDGVIGYQPGTDGEKGEVTGLLNLTFMNLFGTGRKAKILWERTSEFRQALELYYEEPWVLGFPFNLWGEFRQEIQDSLYLERQFSGGVAWAATDVLSLVGSVFQEEVLPDSSGREYLGLNRSKTWGGALEVKYDNRDYPDNPIRGLLYTSLFSTSEKSYEPSANLGDLTIRRYHADLDWCLPIYKRQILNLQFHGRFLESDEDPIPQPDIYRLGGAQTLRGYREDQFLGHLIGWGTAEYRLWMDKVSRIYAFLNLGYYEYKSPSDSSVSEGWPWGYGIGFRQGTRLGIIGFDFALGEDDVLATAKVHFRLINRF</sequence>
<evidence type="ECO:0000313" key="7">
    <source>
        <dbReference type="Proteomes" id="UP000319619"/>
    </source>
</evidence>
<comment type="subcellular location">
    <subcellularLocation>
        <location evidence="1">Membrane</location>
    </subcellularLocation>
</comment>
<dbReference type="AlphaFoldDB" id="A0A532V266"/>
<evidence type="ECO:0000256" key="4">
    <source>
        <dbReference type="ARBA" id="ARBA00023136"/>
    </source>
</evidence>
<dbReference type="InterPro" id="IPR000184">
    <property type="entry name" value="Bac_surfAg_D15"/>
</dbReference>
<dbReference type="Gene3D" id="2.40.160.50">
    <property type="entry name" value="membrane protein fhac: a member of the omp85/tpsb transporter family"/>
    <property type="match status" value="1"/>
</dbReference>
<evidence type="ECO:0000256" key="3">
    <source>
        <dbReference type="ARBA" id="ARBA00022692"/>
    </source>
</evidence>
<comment type="caution">
    <text evidence="6">The sequence shown here is derived from an EMBL/GenBank/DDBJ whole genome shotgun (WGS) entry which is preliminary data.</text>
</comment>